<dbReference type="AlphaFoldDB" id="A0A9X1IRG4"/>
<name>A0A9X1IRG4_9SPHN</name>
<dbReference type="RefSeq" id="WP_214623242.1">
    <property type="nucleotide sequence ID" value="NZ_JAHGAW010000006.1"/>
</dbReference>
<evidence type="ECO:0000313" key="3">
    <source>
        <dbReference type="Proteomes" id="UP001138757"/>
    </source>
</evidence>
<dbReference type="SMART" id="SM00347">
    <property type="entry name" value="HTH_MARR"/>
    <property type="match status" value="1"/>
</dbReference>
<dbReference type="SUPFAM" id="SSF46785">
    <property type="entry name" value="Winged helix' DNA-binding domain"/>
    <property type="match status" value="1"/>
</dbReference>
<evidence type="ECO:0000259" key="1">
    <source>
        <dbReference type="PROSITE" id="PS50995"/>
    </source>
</evidence>
<dbReference type="PRINTS" id="PR00598">
    <property type="entry name" value="HTHMARR"/>
</dbReference>
<dbReference type="Pfam" id="PF01047">
    <property type="entry name" value="MarR"/>
    <property type="match status" value="1"/>
</dbReference>
<dbReference type="InterPro" id="IPR036390">
    <property type="entry name" value="WH_DNA-bd_sf"/>
</dbReference>
<keyword evidence="3" id="KW-1185">Reference proteome</keyword>
<dbReference type="Proteomes" id="UP001138757">
    <property type="component" value="Unassembled WGS sequence"/>
</dbReference>
<accession>A0A9X1IRG4</accession>
<dbReference type="GO" id="GO:0006950">
    <property type="term" value="P:response to stress"/>
    <property type="evidence" value="ECO:0007669"/>
    <property type="project" value="TreeGrafter"/>
</dbReference>
<sequence>MAGQGRGRVSITAGTRKMPPFEQSLGATLIEAKETVIAPLRPILREYRVTEPQWRVMRVINDRGATDATGLAEVALLHPPSVTRILKELEERKLVSREPDANDRRRTMVALTAEGREFVKLISRTMMRILREYSERFGSERLERLADELRALSAAVRGVE</sequence>
<feature type="domain" description="HTH marR-type" evidence="1">
    <location>
        <begin position="22"/>
        <end position="154"/>
    </location>
</feature>
<dbReference type="PANTHER" id="PTHR33164">
    <property type="entry name" value="TRANSCRIPTIONAL REGULATOR, MARR FAMILY"/>
    <property type="match status" value="1"/>
</dbReference>
<gene>
    <name evidence="2" type="ORF">KK488_10435</name>
</gene>
<evidence type="ECO:0000313" key="2">
    <source>
        <dbReference type="EMBL" id="MBT2187362.1"/>
    </source>
</evidence>
<reference evidence="2" key="1">
    <citation type="submission" date="2021-05" db="EMBL/GenBank/DDBJ databases">
        <title>Genome of Sphingobium sp. strain.</title>
        <authorList>
            <person name="Fan R."/>
        </authorList>
    </citation>
    <scope>NUCLEOTIDE SEQUENCE</scope>
    <source>
        <strain evidence="2">H33</strain>
    </source>
</reference>
<dbReference type="GO" id="GO:0003700">
    <property type="term" value="F:DNA-binding transcription factor activity"/>
    <property type="evidence" value="ECO:0007669"/>
    <property type="project" value="InterPro"/>
</dbReference>
<dbReference type="Gene3D" id="1.10.10.10">
    <property type="entry name" value="Winged helix-like DNA-binding domain superfamily/Winged helix DNA-binding domain"/>
    <property type="match status" value="1"/>
</dbReference>
<protein>
    <submittedName>
        <fullName evidence="2">MarR family transcriptional regulator</fullName>
    </submittedName>
</protein>
<organism evidence="2 3">
    <name type="scientific">Sphingobium nicotianae</name>
    <dbReference type="NCBI Taxonomy" id="2782607"/>
    <lineage>
        <taxon>Bacteria</taxon>
        <taxon>Pseudomonadati</taxon>
        <taxon>Pseudomonadota</taxon>
        <taxon>Alphaproteobacteria</taxon>
        <taxon>Sphingomonadales</taxon>
        <taxon>Sphingomonadaceae</taxon>
        <taxon>Sphingobium</taxon>
    </lineage>
</organism>
<dbReference type="InterPro" id="IPR039422">
    <property type="entry name" value="MarR/SlyA-like"/>
</dbReference>
<dbReference type="PROSITE" id="PS50995">
    <property type="entry name" value="HTH_MARR_2"/>
    <property type="match status" value="1"/>
</dbReference>
<dbReference type="EMBL" id="JAHGAW010000006">
    <property type="protein sequence ID" value="MBT2187362.1"/>
    <property type="molecule type" value="Genomic_DNA"/>
</dbReference>
<dbReference type="PANTHER" id="PTHR33164:SF13">
    <property type="entry name" value="4-HYDROXYPHENYLACETATE CATABOLISM PROTEIN"/>
    <property type="match status" value="1"/>
</dbReference>
<dbReference type="InterPro" id="IPR000835">
    <property type="entry name" value="HTH_MarR-typ"/>
</dbReference>
<comment type="caution">
    <text evidence="2">The sequence shown here is derived from an EMBL/GenBank/DDBJ whole genome shotgun (WGS) entry which is preliminary data.</text>
</comment>
<dbReference type="InterPro" id="IPR036388">
    <property type="entry name" value="WH-like_DNA-bd_sf"/>
</dbReference>
<proteinExistence type="predicted"/>